<reference evidence="3" key="1">
    <citation type="submission" date="2020-02" db="EMBL/GenBank/DDBJ databases">
        <authorList>
            <person name="Gao J."/>
            <person name="Sun J."/>
        </authorList>
    </citation>
    <scope>NUCLEOTIDE SEQUENCE</scope>
    <source>
        <strain evidence="3">602-2</strain>
    </source>
</reference>
<dbReference type="GO" id="GO:0016887">
    <property type="term" value="F:ATP hydrolysis activity"/>
    <property type="evidence" value="ECO:0007669"/>
    <property type="project" value="InterPro"/>
</dbReference>
<evidence type="ECO:0000259" key="2">
    <source>
        <dbReference type="Pfam" id="PF13476"/>
    </source>
</evidence>
<protein>
    <submittedName>
        <fullName evidence="3">AAA family ATPase</fullName>
    </submittedName>
</protein>
<dbReference type="Pfam" id="PF13476">
    <property type="entry name" value="AAA_23"/>
    <property type="match status" value="1"/>
</dbReference>
<feature type="domain" description="Rad50/SbcC-type AAA" evidence="2">
    <location>
        <begin position="9"/>
        <end position="68"/>
    </location>
</feature>
<dbReference type="RefSeq" id="WP_165257248.1">
    <property type="nucleotide sequence ID" value="NZ_JAAKGT010000002.1"/>
</dbReference>
<dbReference type="SUPFAM" id="SSF52540">
    <property type="entry name" value="P-loop containing nucleoside triphosphate hydrolases"/>
    <property type="match status" value="1"/>
</dbReference>
<comment type="caution">
    <text evidence="3">The sequence shown here is derived from an EMBL/GenBank/DDBJ whole genome shotgun (WGS) entry which is preliminary data.</text>
</comment>
<organism evidence="3">
    <name type="scientific">Caulobacter sp. 602-2</name>
    <dbReference type="NCBI Taxonomy" id="2710887"/>
    <lineage>
        <taxon>Bacteria</taxon>
        <taxon>Pseudomonadati</taxon>
        <taxon>Pseudomonadota</taxon>
        <taxon>Alphaproteobacteria</taxon>
        <taxon>Caulobacterales</taxon>
        <taxon>Caulobacteraceae</taxon>
        <taxon>Caulobacter</taxon>
    </lineage>
</organism>
<dbReference type="InterPro" id="IPR027417">
    <property type="entry name" value="P-loop_NTPase"/>
</dbReference>
<evidence type="ECO:0000256" key="1">
    <source>
        <dbReference type="SAM" id="Coils"/>
    </source>
</evidence>
<sequence length="940" mass="100890">MTGSLLADKVKIAAFRGITEPLELDFTAPVTLVYAANGTGKTTFCEAVEWLLTGQVERLRDGAWKNDVLQSAFLDEVAPEVEATIRIGDQPHRLWRTPAGAWIDQRNGAPRRPGDVLEILAPTASAPDKHHKSAISLRQHYLRGTRFLTSEALAALVDNSPESLNRRKDVFADLLGIRHLRDAEQASGKYIAELAPFLKDLDARRKALSAEASQLRAELKDAAATAKNADASLAAAEDLLALSGTGLDIPGRIEAAVGAIAKGRSEQARRSKALDELAPVWSRKAEVEAQITALLPLETAAAETFQSAQDDRKTAAEAVIAAEAVVQPALTQVGRLGAAEDAVVARLEAMLRAAALAEPYLTITPATLANLVEAAPETRWDATARAARRAQLREAVNAEPRIDAMLAERAQLAARRGEVATQVVSPEELQRLRNVAEASEAASSQARAEAEALAGPLATLQSAGRSVIDHQHDGDTECPLCGHDWQGRAQLVAAVERTLSAAPAMVAAARTLASSAASAAIAARKAVTDAIQIQSQVATLDRESQDLERRLDADRQLLTALDAPLSGSDRRRFLDWAERRLDLGDALAALSAAQTEHQSIVSADGERFLDPALPIADLRGRLAQTILGRRTVLEGVLRTAREGLGRAQATLAEKVTVETTRKTELDSVRRDQAAAERERATISQLWTSAAGQVPWTADGLERLRGEVKAALSKLDTADNEVVAARASWAVEAKHTKLAKIEADLAPITAKHARLKASSDVAERLQKAFRENYTATSQAQVGGLSRVVNALFLRMHANRIVDRIDLGQSESFLHWFADAGVAQLDPGRDFSQGQRQDLALALFLARARGLGGTFFLDEPVAHLDDLNRVGLMDVFRAVATEGGGRVRLVITTASRSLARHMVEKFSAAGSDDPKSPAMRVIELTGNGRLGVSQQQVYPIGA</sequence>
<gene>
    <name evidence="3" type="ORF">G5B46_07090</name>
</gene>
<feature type="coiled-coil region" evidence="1">
    <location>
        <begin position="198"/>
        <end position="239"/>
    </location>
</feature>
<evidence type="ECO:0000313" key="3">
    <source>
        <dbReference type="EMBL" id="NGM49365.1"/>
    </source>
</evidence>
<dbReference type="GO" id="GO:0006302">
    <property type="term" value="P:double-strand break repair"/>
    <property type="evidence" value="ECO:0007669"/>
    <property type="project" value="InterPro"/>
</dbReference>
<dbReference type="Gene3D" id="3.40.50.300">
    <property type="entry name" value="P-loop containing nucleotide triphosphate hydrolases"/>
    <property type="match status" value="2"/>
</dbReference>
<proteinExistence type="predicted"/>
<keyword evidence="1" id="KW-0175">Coiled coil</keyword>
<name>A0A6G4QVU6_9CAUL</name>
<dbReference type="EMBL" id="JAAKGT010000002">
    <property type="protein sequence ID" value="NGM49365.1"/>
    <property type="molecule type" value="Genomic_DNA"/>
</dbReference>
<dbReference type="PANTHER" id="PTHR32114">
    <property type="entry name" value="ABC TRANSPORTER ABCH.3"/>
    <property type="match status" value="1"/>
</dbReference>
<dbReference type="AlphaFoldDB" id="A0A6G4QVU6"/>
<accession>A0A6G4QVU6</accession>
<dbReference type="PANTHER" id="PTHR32114:SF2">
    <property type="entry name" value="ABC TRANSPORTER ABCH.3"/>
    <property type="match status" value="1"/>
</dbReference>
<feature type="coiled-coil region" evidence="1">
    <location>
        <begin position="530"/>
        <end position="557"/>
    </location>
</feature>
<dbReference type="InterPro" id="IPR038729">
    <property type="entry name" value="Rad50/SbcC_AAA"/>
</dbReference>